<proteinExistence type="predicted"/>
<accession>A0A9D4FDD2</accession>
<gene>
    <name evidence="1" type="ORF">DPMN_150461</name>
</gene>
<dbReference type="EMBL" id="JAIWYP010000007">
    <property type="protein sequence ID" value="KAH3796884.1"/>
    <property type="molecule type" value="Genomic_DNA"/>
</dbReference>
<reference evidence="1" key="2">
    <citation type="submission" date="2020-11" db="EMBL/GenBank/DDBJ databases">
        <authorList>
            <person name="McCartney M.A."/>
            <person name="Auch B."/>
            <person name="Kono T."/>
            <person name="Mallez S."/>
            <person name="Becker A."/>
            <person name="Gohl D.M."/>
            <person name="Silverstein K.A.T."/>
            <person name="Koren S."/>
            <person name="Bechman K.B."/>
            <person name="Herman A."/>
            <person name="Abrahante J.E."/>
            <person name="Garbe J."/>
        </authorList>
    </citation>
    <scope>NUCLEOTIDE SEQUENCE</scope>
    <source>
        <strain evidence="1">Duluth1</strain>
        <tissue evidence="1">Whole animal</tissue>
    </source>
</reference>
<name>A0A9D4FDD2_DREPO</name>
<evidence type="ECO:0000313" key="2">
    <source>
        <dbReference type="Proteomes" id="UP000828390"/>
    </source>
</evidence>
<evidence type="ECO:0000313" key="1">
    <source>
        <dbReference type="EMBL" id="KAH3796884.1"/>
    </source>
</evidence>
<organism evidence="1 2">
    <name type="scientific">Dreissena polymorpha</name>
    <name type="common">Zebra mussel</name>
    <name type="synonym">Mytilus polymorpha</name>
    <dbReference type="NCBI Taxonomy" id="45954"/>
    <lineage>
        <taxon>Eukaryota</taxon>
        <taxon>Metazoa</taxon>
        <taxon>Spiralia</taxon>
        <taxon>Lophotrochozoa</taxon>
        <taxon>Mollusca</taxon>
        <taxon>Bivalvia</taxon>
        <taxon>Autobranchia</taxon>
        <taxon>Heteroconchia</taxon>
        <taxon>Euheterodonta</taxon>
        <taxon>Imparidentia</taxon>
        <taxon>Neoheterodontei</taxon>
        <taxon>Myida</taxon>
        <taxon>Dreissenoidea</taxon>
        <taxon>Dreissenidae</taxon>
        <taxon>Dreissena</taxon>
    </lineage>
</organism>
<protein>
    <submittedName>
        <fullName evidence="1">Uncharacterized protein</fullName>
    </submittedName>
</protein>
<comment type="caution">
    <text evidence="1">The sequence shown here is derived from an EMBL/GenBank/DDBJ whole genome shotgun (WGS) entry which is preliminary data.</text>
</comment>
<sequence>MSGSRPGSLERSKPVVGSVIGDLKLLPPSIGLDSVRSLGAFHGDGEGLLWVPVTAKHTL</sequence>
<reference evidence="1" key="1">
    <citation type="journal article" date="2019" name="bioRxiv">
        <title>The Genome of the Zebra Mussel, Dreissena polymorpha: A Resource for Invasive Species Research.</title>
        <authorList>
            <person name="McCartney M.A."/>
            <person name="Auch B."/>
            <person name="Kono T."/>
            <person name="Mallez S."/>
            <person name="Zhang Y."/>
            <person name="Obille A."/>
            <person name="Becker A."/>
            <person name="Abrahante J.E."/>
            <person name="Garbe J."/>
            <person name="Badalamenti J.P."/>
            <person name="Herman A."/>
            <person name="Mangelson H."/>
            <person name="Liachko I."/>
            <person name="Sullivan S."/>
            <person name="Sone E.D."/>
            <person name="Koren S."/>
            <person name="Silverstein K.A.T."/>
            <person name="Beckman K.B."/>
            <person name="Gohl D.M."/>
        </authorList>
    </citation>
    <scope>NUCLEOTIDE SEQUENCE</scope>
    <source>
        <strain evidence="1">Duluth1</strain>
        <tissue evidence="1">Whole animal</tissue>
    </source>
</reference>
<dbReference type="AlphaFoldDB" id="A0A9D4FDD2"/>
<keyword evidence="2" id="KW-1185">Reference proteome</keyword>
<dbReference type="Proteomes" id="UP000828390">
    <property type="component" value="Unassembled WGS sequence"/>
</dbReference>